<dbReference type="AlphaFoldDB" id="A0A9E9JWR8"/>
<dbReference type="PANTHER" id="PTHR46845">
    <property type="entry name" value="INSULIN-LIKE GROWTH FACTOR I"/>
    <property type="match status" value="1"/>
</dbReference>
<evidence type="ECO:0000256" key="2">
    <source>
        <dbReference type="ARBA" id="ARBA00009034"/>
    </source>
</evidence>
<evidence type="ECO:0000256" key="5">
    <source>
        <dbReference type="ARBA" id="ARBA00022702"/>
    </source>
</evidence>
<keyword evidence="7" id="KW-0119">Carbohydrate metabolism</keyword>
<dbReference type="GO" id="GO:0048009">
    <property type="term" value="P:insulin-like growth factor receptor signaling pathway"/>
    <property type="evidence" value="ECO:0007669"/>
    <property type="project" value="TreeGrafter"/>
</dbReference>
<comment type="subcellular location">
    <subcellularLocation>
        <location evidence="1 8">Secreted</location>
    </subcellularLocation>
</comment>
<dbReference type="PRINTS" id="PR00276">
    <property type="entry name" value="INSULINFAMLY"/>
</dbReference>
<dbReference type="EMBL" id="OM962969">
    <property type="protein sequence ID" value="WAS30715.1"/>
    <property type="molecule type" value="mRNA"/>
</dbReference>
<accession>A0A9E9JWR8</accession>
<dbReference type="GO" id="GO:0051897">
    <property type="term" value="P:positive regulation of phosphatidylinositol 3-kinase/protein kinase B signal transduction"/>
    <property type="evidence" value="ECO:0007669"/>
    <property type="project" value="TreeGrafter"/>
</dbReference>
<dbReference type="InterPro" id="IPR022353">
    <property type="entry name" value="Insulin_CS"/>
</dbReference>
<evidence type="ECO:0000313" key="10">
    <source>
        <dbReference type="EMBL" id="WAS30715.1"/>
    </source>
</evidence>
<dbReference type="InterPro" id="IPR016179">
    <property type="entry name" value="Insulin-like"/>
</dbReference>
<evidence type="ECO:0000256" key="3">
    <source>
        <dbReference type="ARBA" id="ARBA00022525"/>
    </source>
</evidence>
<dbReference type="GO" id="GO:0043066">
    <property type="term" value="P:negative regulation of apoptotic process"/>
    <property type="evidence" value="ECO:0007669"/>
    <property type="project" value="TreeGrafter"/>
</dbReference>
<proteinExistence type="evidence at transcript level"/>
<keyword evidence="5" id="KW-0372">Hormone</keyword>
<dbReference type="GO" id="GO:0008283">
    <property type="term" value="P:cell population proliferation"/>
    <property type="evidence" value="ECO:0007669"/>
    <property type="project" value="TreeGrafter"/>
</dbReference>
<dbReference type="GO" id="GO:0006006">
    <property type="term" value="P:glucose metabolic process"/>
    <property type="evidence" value="ECO:0007669"/>
    <property type="project" value="UniProtKB-KW"/>
</dbReference>
<dbReference type="GO" id="GO:0005159">
    <property type="term" value="F:insulin-like growth factor receptor binding"/>
    <property type="evidence" value="ECO:0007669"/>
    <property type="project" value="TreeGrafter"/>
</dbReference>
<feature type="domain" description="Insulin-like" evidence="9">
    <location>
        <begin position="55"/>
        <end position="126"/>
    </location>
</feature>
<dbReference type="InterPro" id="IPR036438">
    <property type="entry name" value="Insulin-like_sf"/>
</dbReference>
<dbReference type="PANTHER" id="PTHR46845:SF1">
    <property type="entry name" value="INSULIN-LIKE GROWTH FACTOR I"/>
    <property type="match status" value="1"/>
</dbReference>
<evidence type="ECO:0000256" key="1">
    <source>
        <dbReference type="ARBA" id="ARBA00004613"/>
    </source>
</evidence>
<protein>
    <submittedName>
        <fullName evidence="10">IGF1</fullName>
    </submittedName>
</protein>
<dbReference type="GO" id="GO:0005179">
    <property type="term" value="F:hormone activity"/>
    <property type="evidence" value="ECO:0007669"/>
    <property type="project" value="UniProtKB-KW"/>
</dbReference>
<dbReference type="GO" id="GO:0008284">
    <property type="term" value="P:positive regulation of cell population proliferation"/>
    <property type="evidence" value="ECO:0007669"/>
    <property type="project" value="TreeGrafter"/>
</dbReference>
<keyword evidence="6" id="KW-1015">Disulfide bond</keyword>
<dbReference type="Pfam" id="PF00049">
    <property type="entry name" value="Insulin"/>
    <property type="match status" value="1"/>
</dbReference>
<dbReference type="Gene3D" id="1.10.100.10">
    <property type="entry name" value="Insulin-like"/>
    <property type="match status" value="1"/>
</dbReference>
<comment type="similarity">
    <text evidence="2 8">Belongs to the insulin family.</text>
</comment>
<dbReference type="PROSITE" id="PS00262">
    <property type="entry name" value="INSULIN"/>
    <property type="match status" value="1"/>
</dbReference>
<name>A0A9E9JWR8_SINCU</name>
<organism evidence="10">
    <name type="scientific">Sinohyriopsis cumingii</name>
    <name type="common">Triangle sail mussel</name>
    <name type="synonym">Hyriopsis cumingii</name>
    <dbReference type="NCBI Taxonomy" id="165450"/>
    <lineage>
        <taxon>Eukaryota</taxon>
        <taxon>Metazoa</taxon>
        <taxon>Spiralia</taxon>
        <taxon>Lophotrochozoa</taxon>
        <taxon>Mollusca</taxon>
        <taxon>Bivalvia</taxon>
        <taxon>Autobranchia</taxon>
        <taxon>Heteroconchia</taxon>
        <taxon>Palaeoheterodonta</taxon>
        <taxon>Unionida</taxon>
        <taxon>Unionoidea</taxon>
        <taxon>Unionidae</taxon>
        <taxon>Gonideinae</taxon>
        <taxon>Sinohyriopsis</taxon>
    </lineage>
</organism>
<keyword evidence="3 8" id="KW-0964">Secreted</keyword>
<keyword evidence="4" id="KW-0313">Glucose metabolism</keyword>
<dbReference type="SMART" id="SM00078">
    <property type="entry name" value="IlGF"/>
    <property type="match status" value="1"/>
</dbReference>
<evidence type="ECO:0000256" key="8">
    <source>
        <dbReference type="RuleBase" id="RU000406"/>
    </source>
</evidence>
<evidence type="ECO:0000256" key="6">
    <source>
        <dbReference type="ARBA" id="ARBA00023157"/>
    </source>
</evidence>
<dbReference type="InterPro" id="IPR022352">
    <property type="entry name" value="Ins/IGF/rlx"/>
</dbReference>
<evidence type="ECO:0000256" key="4">
    <source>
        <dbReference type="ARBA" id="ARBA00022526"/>
    </source>
</evidence>
<evidence type="ECO:0000256" key="7">
    <source>
        <dbReference type="ARBA" id="ARBA00023277"/>
    </source>
</evidence>
<dbReference type="CDD" id="cd04367">
    <property type="entry name" value="IlGF_insulin_like"/>
    <property type="match status" value="1"/>
</dbReference>
<gene>
    <name evidence="10" type="primary">IGF1</name>
</gene>
<evidence type="ECO:0000259" key="9">
    <source>
        <dbReference type="SMART" id="SM00078"/>
    </source>
</evidence>
<dbReference type="GO" id="GO:0005615">
    <property type="term" value="C:extracellular space"/>
    <property type="evidence" value="ECO:0007669"/>
    <property type="project" value="TreeGrafter"/>
</dbReference>
<sequence>MISTSLMIAFSRVIRLIDCLNSTPRKICFMPNRTMFWVTALVVALTLTVSDVCGVRLCGKNLADMLDLVCDNRGFHSIAPDRGVGFPRLTKRTASEYLSNSLNENPGIVGECCYRSCTLEDLESYCALPVDQVDANPTKVSLPRRIEEELFRERMGSTKSSSTSRVNINDINNKIVTTTEPPVITTTRLPSRSLSRENTGHISRDSFPMPNRFGSSKFFFVRPVGPRPTRSPVWS</sequence>
<dbReference type="InterPro" id="IPR004825">
    <property type="entry name" value="Insulin"/>
</dbReference>
<dbReference type="SUPFAM" id="SSF56994">
    <property type="entry name" value="Insulin-like"/>
    <property type="match status" value="1"/>
</dbReference>
<reference evidence="10" key="1">
    <citation type="submission" date="2022-03" db="EMBL/GenBank/DDBJ databases">
        <authorList>
            <person name="Li X."/>
        </authorList>
    </citation>
    <scope>NUCLEOTIDE SEQUENCE</scope>
</reference>